<reference evidence="2 3" key="1">
    <citation type="journal article" date="2009" name="Stand. Genomic Sci.">
        <title>Complete genome sequence of Dyadobacter fermentans type strain (NS114).</title>
        <authorList>
            <person name="Lang E."/>
            <person name="Lapidus A."/>
            <person name="Chertkov O."/>
            <person name="Brettin T."/>
            <person name="Detter J.C."/>
            <person name="Han C."/>
            <person name="Copeland A."/>
            <person name="Glavina Del Rio T."/>
            <person name="Nolan M."/>
            <person name="Chen F."/>
            <person name="Lucas S."/>
            <person name="Tice H."/>
            <person name="Cheng J.F."/>
            <person name="Land M."/>
            <person name="Hauser L."/>
            <person name="Chang Y.J."/>
            <person name="Jeffries C.D."/>
            <person name="Kopitz M."/>
            <person name="Bruce D."/>
            <person name="Goodwin L."/>
            <person name="Pitluck S."/>
            <person name="Ovchinnikova G."/>
            <person name="Pati A."/>
            <person name="Ivanova N."/>
            <person name="Mavrommatis K."/>
            <person name="Chen A."/>
            <person name="Palaniappan K."/>
            <person name="Chain P."/>
            <person name="Bristow J."/>
            <person name="Eisen J.A."/>
            <person name="Markowitz V."/>
            <person name="Hugenholtz P."/>
            <person name="Goker M."/>
            <person name="Rohde M."/>
            <person name="Kyrpides N.C."/>
            <person name="Klenk H.P."/>
        </authorList>
    </citation>
    <scope>NUCLEOTIDE SEQUENCE [LARGE SCALE GENOMIC DNA]</scope>
    <source>
        <strain evidence="3">ATCC 700827 / DSM 18053 / CIP 107007 / KCTC 52180 / NS114</strain>
    </source>
</reference>
<dbReference type="AlphaFoldDB" id="C6W6W0"/>
<accession>C6W6W0</accession>
<gene>
    <name evidence="2" type="ordered locus">Dfer_4971</name>
</gene>
<evidence type="ECO:0000256" key="1">
    <source>
        <dbReference type="SAM" id="Phobius"/>
    </source>
</evidence>
<name>C6W6W0_DYAFD</name>
<keyword evidence="1" id="KW-0472">Membrane</keyword>
<keyword evidence="1" id="KW-1133">Transmembrane helix</keyword>
<keyword evidence="3" id="KW-1185">Reference proteome</keyword>
<dbReference type="KEGG" id="dfe:Dfer_4971"/>
<keyword evidence="1" id="KW-0812">Transmembrane</keyword>
<proteinExistence type="predicted"/>
<evidence type="ECO:0000313" key="2">
    <source>
        <dbReference type="EMBL" id="ACT96171.1"/>
    </source>
</evidence>
<dbReference type="HOGENOM" id="CLU_2034362_0_0_10"/>
<dbReference type="RefSeq" id="WP_015814412.1">
    <property type="nucleotide sequence ID" value="NC_013037.1"/>
</dbReference>
<feature type="transmembrane region" description="Helical" evidence="1">
    <location>
        <begin position="12"/>
        <end position="33"/>
    </location>
</feature>
<dbReference type="Proteomes" id="UP000002011">
    <property type="component" value="Chromosome"/>
</dbReference>
<protein>
    <submittedName>
        <fullName evidence="2">Uncharacterized protein</fullName>
    </submittedName>
</protein>
<dbReference type="OrthoDB" id="9809989at2"/>
<sequence length="132" mass="15305">MKWKNVLNVHNLAKAIVSCFIGLAFFLLMWPYWMEDDGVFEVTDPSQVYLFEDSSRASYADVVEASIVGYLDGTASVEIYYPDATRRVWTYNFQPGRIDSSGRWDFYDRKVRIDYIPGTAKKGYLKIVTKVF</sequence>
<evidence type="ECO:0000313" key="3">
    <source>
        <dbReference type="Proteomes" id="UP000002011"/>
    </source>
</evidence>
<organism evidence="2 3">
    <name type="scientific">Dyadobacter fermentans (strain ATCC 700827 / DSM 18053 / CIP 107007 / KCTC 52180 / NS114)</name>
    <dbReference type="NCBI Taxonomy" id="471854"/>
    <lineage>
        <taxon>Bacteria</taxon>
        <taxon>Pseudomonadati</taxon>
        <taxon>Bacteroidota</taxon>
        <taxon>Cytophagia</taxon>
        <taxon>Cytophagales</taxon>
        <taxon>Spirosomataceae</taxon>
        <taxon>Dyadobacter</taxon>
    </lineage>
</organism>
<dbReference type="EMBL" id="CP001619">
    <property type="protein sequence ID" value="ACT96171.1"/>
    <property type="molecule type" value="Genomic_DNA"/>
</dbReference>